<dbReference type="RefSeq" id="WP_210886382.1">
    <property type="nucleotide sequence ID" value="NZ_CAKJVE010000001.1"/>
</dbReference>
<reference evidence="7" key="2">
    <citation type="submission" date="2022-10" db="EMBL/GenBank/DDBJ databases">
        <authorList>
            <person name="Aires J."/>
            <person name="Mesa V."/>
        </authorList>
    </citation>
    <scope>NUCLEOTIDE SEQUENCE</scope>
    <source>
        <strain evidence="7">Clostridium neonatale JD116</strain>
    </source>
</reference>
<name>A0AA86JK02_9CLOT</name>
<sequence>MSDILSNYINDKSTTHILNKYIYAFMKYLNSSKKLDQKTLYLHIKYVELFDKYLYYYHQTLDLKDINEKTIDEYKLFCRDSLKNNNKTINKKLNSLNKFFSYLTKYKKLYPYNIMLNVSYVKNEEEKKPTIFSTSELILLFDMMRKYIYGYRDISVSKIILETGLLTKDVLNLKIDQLSIENKMLYITGPKDEKRIYELSSNLINELIQYLHLRDSFNKNDSEYLFLSKRGNKYSIRSYQLFFEEAVLRCNLANTYTPRHLRSTFLYNISKIVKEDRLKEIASQNTVKQYYELAENPLRNII</sequence>
<evidence type="ECO:0000256" key="1">
    <source>
        <dbReference type="ARBA" id="ARBA00023125"/>
    </source>
</evidence>
<accession>A0AA86JK02</accession>
<dbReference type="InterPro" id="IPR002104">
    <property type="entry name" value="Integrase_catalytic"/>
</dbReference>
<evidence type="ECO:0000256" key="3">
    <source>
        <dbReference type="PROSITE-ProRule" id="PRU01248"/>
    </source>
</evidence>
<evidence type="ECO:0000259" key="4">
    <source>
        <dbReference type="PROSITE" id="PS51898"/>
    </source>
</evidence>
<dbReference type="InterPro" id="IPR010998">
    <property type="entry name" value="Integrase_recombinase_N"/>
</dbReference>
<dbReference type="Proteomes" id="UP000789738">
    <property type="component" value="Unassembled WGS sequence"/>
</dbReference>
<evidence type="ECO:0000313" key="7">
    <source>
        <dbReference type="EMBL" id="CAI3550992.1"/>
    </source>
</evidence>
<reference evidence="6" key="1">
    <citation type="submission" date="2021-10" db="EMBL/GenBank/DDBJ databases">
        <authorList>
            <person name="Mesa V."/>
        </authorList>
    </citation>
    <scope>NUCLEOTIDE SEQUENCE</scope>
    <source>
        <strain evidence="6">CC3_PB</strain>
    </source>
</reference>
<evidence type="ECO:0000259" key="5">
    <source>
        <dbReference type="PROSITE" id="PS51900"/>
    </source>
</evidence>
<dbReference type="GO" id="GO:0015074">
    <property type="term" value="P:DNA integration"/>
    <property type="evidence" value="ECO:0007669"/>
    <property type="project" value="InterPro"/>
</dbReference>
<dbReference type="InterPro" id="IPR044068">
    <property type="entry name" value="CB"/>
</dbReference>
<organism evidence="6 8">
    <name type="scientific">Clostridium neonatale</name>
    <dbReference type="NCBI Taxonomy" id="137838"/>
    <lineage>
        <taxon>Bacteria</taxon>
        <taxon>Bacillati</taxon>
        <taxon>Bacillota</taxon>
        <taxon>Clostridia</taxon>
        <taxon>Eubacteriales</taxon>
        <taxon>Clostridiaceae</taxon>
        <taxon>Clostridium</taxon>
    </lineage>
</organism>
<dbReference type="GO" id="GO:0006310">
    <property type="term" value="P:DNA recombination"/>
    <property type="evidence" value="ECO:0007669"/>
    <property type="project" value="UniProtKB-KW"/>
</dbReference>
<evidence type="ECO:0000313" key="6">
    <source>
        <dbReference type="EMBL" id="CAG9701781.1"/>
    </source>
</evidence>
<dbReference type="Proteomes" id="UP001189143">
    <property type="component" value="Unassembled WGS sequence"/>
</dbReference>
<dbReference type="PROSITE" id="PS51900">
    <property type="entry name" value="CB"/>
    <property type="match status" value="1"/>
</dbReference>
<proteinExistence type="predicted"/>
<evidence type="ECO:0000313" key="8">
    <source>
        <dbReference type="Proteomes" id="UP000789738"/>
    </source>
</evidence>
<feature type="domain" description="Tyr recombinase" evidence="4">
    <location>
        <begin position="127"/>
        <end position="302"/>
    </location>
</feature>
<dbReference type="Pfam" id="PF00589">
    <property type="entry name" value="Phage_integrase"/>
    <property type="match status" value="1"/>
</dbReference>
<dbReference type="EMBL" id="CAMTCP010000099">
    <property type="protein sequence ID" value="CAI3550992.1"/>
    <property type="molecule type" value="Genomic_DNA"/>
</dbReference>
<dbReference type="EMBL" id="CAKJVE010000001">
    <property type="protein sequence ID" value="CAG9701781.1"/>
    <property type="molecule type" value="Genomic_DNA"/>
</dbReference>
<protein>
    <submittedName>
        <fullName evidence="6">Bacterial XerD/C recombinase/integrase-like protein</fullName>
    </submittedName>
</protein>
<feature type="domain" description="Core-binding (CB)" evidence="5">
    <location>
        <begin position="16"/>
        <end position="104"/>
    </location>
</feature>
<comment type="caution">
    <text evidence="6">The sequence shown here is derived from an EMBL/GenBank/DDBJ whole genome shotgun (WGS) entry which is preliminary data.</text>
</comment>
<dbReference type="InterPro" id="IPR011010">
    <property type="entry name" value="DNA_brk_join_enz"/>
</dbReference>
<dbReference type="Gene3D" id="1.10.443.10">
    <property type="entry name" value="Intergrase catalytic core"/>
    <property type="match status" value="1"/>
</dbReference>
<dbReference type="AlphaFoldDB" id="A0AA86JK02"/>
<dbReference type="PROSITE" id="PS51898">
    <property type="entry name" value="TYR_RECOMBINASE"/>
    <property type="match status" value="1"/>
</dbReference>
<dbReference type="GO" id="GO:0003677">
    <property type="term" value="F:DNA binding"/>
    <property type="evidence" value="ECO:0007669"/>
    <property type="project" value="UniProtKB-UniRule"/>
</dbReference>
<dbReference type="SUPFAM" id="SSF56349">
    <property type="entry name" value="DNA breaking-rejoining enzymes"/>
    <property type="match status" value="1"/>
</dbReference>
<keyword evidence="2" id="KW-0233">DNA recombination</keyword>
<keyword evidence="1 3" id="KW-0238">DNA-binding</keyword>
<dbReference type="Gene3D" id="1.10.150.130">
    <property type="match status" value="1"/>
</dbReference>
<gene>
    <name evidence="7" type="ORF">CNEO2_180041</name>
    <name evidence="6" type="ORF">CNEO_10277</name>
</gene>
<evidence type="ECO:0000256" key="2">
    <source>
        <dbReference type="ARBA" id="ARBA00023172"/>
    </source>
</evidence>
<dbReference type="InterPro" id="IPR013762">
    <property type="entry name" value="Integrase-like_cat_sf"/>
</dbReference>